<dbReference type="Proteomes" id="UP000653099">
    <property type="component" value="Unassembled WGS sequence"/>
</dbReference>
<feature type="domain" description="AB hydrolase-1" evidence="1">
    <location>
        <begin position="26"/>
        <end position="247"/>
    </location>
</feature>
<name>A0A830EAB8_9EURY</name>
<evidence type="ECO:0000313" key="2">
    <source>
        <dbReference type="EMBL" id="GGJ06445.1"/>
    </source>
</evidence>
<dbReference type="EMBL" id="BMOC01000008">
    <property type="protein sequence ID" value="GGJ06445.1"/>
    <property type="molecule type" value="Genomic_DNA"/>
</dbReference>
<accession>A0A830EAB8</accession>
<dbReference type="PANTHER" id="PTHR43433">
    <property type="entry name" value="HYDROLASE, ALPHA/BETA FOLD FAMILY PROTEIN"/>
    <property type="match status" value="1"/>
</dbReference>
<dbReference type="PANTHER" id="PTHR43433:SF1">
    <property type="entry name" value="BLL5160 PROTEIN"/>
    <property type="match status" value="1"/>
</dbReference>
<dbReference type="SUPFAM" id="SSF53474">
    <property type="entry name" value="alpha/beta-Hydrolases"/>
    <property type="match status" value="1"/>
</dbReference>
<evidence type="ECO:0000313" key="3">
    <source>
        <dbReference type="Proteomes" id="UP000653099"/>
    </source>
</evidence>
<dbReference type="InterPro" id="IPR029058">
    <property type="entry name" value="AB_hydrolase_fold"/>
</dbReference>
<keyword evidence="3" id="KW-1185">Reference proteome</keyword>
<dbReference type="PRINTS" id="PR00111">
    <property type="entry name" value="ABHYDROLASE"/>
</dbReference>
<gene>
    <name evidence="2" type="ORF">GCM10008995_15470</name>
</gene>
<reference evidence="2" key="1">
    <citation type="journal article" date="2014" name="Int. J. Syst. Evol. Microbiol.">
        <title>Complete genome sequence of Corynebacterium casei LMG S-19264T (=DSM 44701T), isolated from a smear-ripened cheese.</title>
        <authorList>
            <consortium name="US DOE Joint Genome Institute (JGI-PGF)"/>
            <person name="Walter F."/>
            <person name="Albersmeier A."/>
            <person name="Kalinowski J."/>
            <person name="Ruckert C."/>
        </authorList>
    </citation>
    <scope>NUCLEOTIDE SEQUENCE</scope>
    <source>
        <strain evidence="2">JCM 14359</strain>
    </source>
</reference>
<dbReference type="OrthoDB" id="312142at2157"/>
<comment type="caution">
    <text evidence="2">The sequence shown here is derived from an EMBL/GenBank/DDBJ whole genome shotgun (WGS) entry which is preliminary data.</text>
</comment>
<proteinExistence type="predicted"/>
<dbReference type="AlphaFoldDB" id="A0A830EAB8"/>
<protein>
    <submittedName>
        <fullName evidence="2">Carboxylesterase</fullName>
    </submittedName>
</protein>
<dbReference type="Gene3D" id="3.40.50.1820">
    <property type="entry name" value="alpha/beta hydrolase"/>
    <property type="match status" value="1"/>
</dbReference>
<sequence length="256" mass="27099">MQTVTHHGRTTAYRTFDRGGDGHRLLAVHGSGGSHRIWTAQSAVATDHPVVALDLSGHGESDDVSAEPGYETLSAYVDDVVAVAEAAGGDVLLGNSLGGAVALTALVERDLDVSGAVLAGVGPRLPVPEDLLEWVSADFPRAVEFLHRPDHLFHDADKETLNVSRAALRQTGSAVLDRDLQTAHGVDLRGQLSGVDVPVLALVGAYDRLTPPYYHEELCEELSECEVTAVDGAAHLAMLEVPAAFNRELSGFLSRA</sequence>
<dbReference type="InterPro" id="IPR000073">
    <property type="entry name" value="AB_hydrolase_1"/>
</dbReference>
<dbReference type="InterPro" id="IPR050471">
    <property type="entry name" value="AB_hydrolase"/>
</dbReference>
<organism evidence="2 3">
    <name type="scientific">Halobellus salinus</name>
    <dbReference type="NCBI Taxonomy" id="931585"/>
    <lineage>
        <taxon>Archaea</taxon>
        <taxon>Methanobacteriati</taxon>
        <taxon>Methanobacteriota</taxon>
        <taxon>Stenosarchaea group</taxon>
        <taxon>Halobacteria</taxon>
        <taxon>Halobacteriales</taxon>
        <taxon>Haloferacaceae</taxon>
        <taxon>Halobellus</taxon>
    </lineage>
</organism>
<evidence type="ECO:0000259" key="1">
    <source>
        <dbReference type="Pfam" id="PF12697"/>
    </source>
</evidence>
<dbReference type="RefSeq" id="WP_188786824.1">
    <property type="nucleotide sequence ID" value="NZ_BMOC01000008.1"/>
</dbReference>
<reference evidence="2" key="2">
    <citation type="submission" date="2020-09" db="EMBL/GenBank/DDBJ databases">
        <authorList>
            <person name="Sun Q."/>
            <person name="Ohkuma M."/>
        </authorList>
    </citation>
    <scope>NUCLEOTIDE SEQUENCE</scope>
    <source>
        <strain evidence="2">JCM 14359</strain>
    </source>
</reference>
<dbReference type="Pfam" id="PF12697">
    <property type="entry name" value="Abhydrolase_6"/>
    <property type="match status" value="1"/>
</dbReference>